<dbReference type="AlphaFoldDB" id="A0A2M6WV76"/>
<organism evidence="1 2">
    <name type="scientific">Candidatus Campbellbacteria bacterium CG10_big_fil_rev_8_21_14_0_10_35_52</name>
    <dbReference type="NCBI Taxonomy" id="1974527"/>
    <lineage>
        <taxon>Bacteria</taxon>
        <taxon>Candidatus Campbelliibacteriota</taxon>
    </lineage>
</organism>
<comment type="caution">
    <text evidence="1">The sequence shown here is derived from an EMBL/GenBank/DDBJ whole genome shotgun (WGS) entry which is preliminary data.</text>
</comment>
<dbReference type="EMBL" id="PFAA01000032">
    <property type="protein sequence ID" value="PIT96694.1"/>
    <property type="molecule type" value="Genomic_DNA"/>
</dbReference>
<name>A0A2M6WV76_9BACT</name>
<accession>A0A2M6WV76</accession>
<protein>
    <submittedName>
        <fullName evidence="1">Uncharacterized protein</fullName>
    </submittedName>
</protein>
<evidence type="ECO:0000313" key="2">
    <source>
        <dbReference type="Proteomes" id="UP000230481"/>
    </source>
</evidence>
<dbReference type="Proteomes" id="UP000230481">
    <property type="component" value="Unassembled WGS sequence"/>
</dbReference>
<sequence length="88" mass="10183">MIVANLNKSYNINAMLKNFLIKKMLKSQLKGMPEAEQEKLIGMIEKNPQLFQTIAKEAQIKIKDGKDQMTAMMEVMQNHKEELKKAME</sequence>
<gene>
    <name evidence="1" type="ORF">COT82_01775</name>
</gene>
<reference evidence="2" key="1">
    <citation type="submission" date="2017-09" db="EMBL/GenBank/DDBJ databases">
        <title>Depth-based differentiation of microbial function through sediment-hosted aquifers and enrichment of novel symbionts in the deep terrestrial subsurface.</title>
        <authorList>
            <person name="Probst A.J."/>
            <person name="Ladd B."/>
            <person name="Jarett J.K."/>
            <person name="Geller-Mcgrath D.E."/>
            <person name="Sieber C.M.K."/>
            <person name="Emerson J.B."/>
            <person name="Anantharaman K."/>
            <person name="Thomas B.C."/>
            <person name="Malmstrom R."/>
            <person name="Stieglmeier M."/>
            <person name="Klingl A."/>
            <person name="Woyke T."/>
            <person name="Ryan C.M."/>
            <person name="Banfield J.F."/>
        </authorList>
    </citation>
    <scope>NUCLEOTIDE SEQUENCE [LARGE SCALE GENOMIC DNA]</scope>
</reference>
<proteinExistence type="predicted"/>
<evidence type="ECO:0000313" key="1">
    <source>
        <dbReference type="EMBL" id="PIT96694.1"/>
    </source>
</evidence>